<evidence type="ECO:0000313" key="4">
    <source>
        <dbReference type="Proteomes" id="UP000679575"/>
    </source>
</evidence>
<proteinExistence type="predicted"/>
<dbReference type="InterPro" id="IPR001375">
    <property type="entry name" value="Peptidase_S9_cat"/>
</dbReference>
<gene>
    <name evidence="3" type="ORF">KDN34_12305</name>
</gene>
<name>A0ABX7YY90_9GAMM</name>
<protein>
    <submittedName>
        <fullName evidence="3">S9 family peptidase</fullName>
    </submittedName>
</protein>
<dbReference type="PANTHER" id="PTHR42776:SF27">
    <property type="entry name" value="DIPEPTIDYL PEPTIDASE FAMILY MEMBER 6"/>
    <property type="match status" value="1"/>
</dbReference>
<sequence length="482" mass="54916">MSAYDELDKGISVYKVNLADSDFDKIIVNNYEIDSWYADNHGVVRLGLQWEKDKSTDEHKFTTWYRNADGEPMKALHTVIIGKSETFDVMGLNDDGSKAYVLSDRINNRESLWLYDIPNNKFEREVYSNPQYDLRGALINNEGELAGVFYYDDYLRQHYFSDADAKQTMLAKKLLAGMESSIVTSSRDKQRFIIEAESTSKLPTYFYVDLRTKKAGAWLSKYPLLNHEALAVPQNIKFKASDGMELNGYLTIPANIEKPPLVVFPHGGPHSRDYKYFDPFVQFFAAKGYAVLQVNFRGSEGFGNAYQTAGYYEWGKRMQRVVDDAMDYVVSNFPVSKNQACMVGASYGGYVALTEAFQQPDRYKCYVSIAGISDLEADIAHEKKMKVYVGNIIKEESRDALAALGDVSAINHIDEIKAPILLIHGTKDTQVNYHQSSDFYDKARRKIDIKYIELKDTTHYLDDPTGRTATFKALDEFLSKYL</sequence>
<dbReference type="InterPro" id="IPR029058">
    <property type="entry name" value="AB_hydrolase_fold"/>
</dbReference>
<feature type="domain" description="Peptidase S9 prolyl oligopeptidase catalytic" evidence="2">
    <location>
        <begin position="279"/>
        <end position="482"/>
    </location>
</feature>
<evidence type="ECO:0000256" key="1">
    <source>
        <dbReference type="ARBA" id="ARBA00022801"/>
    </source>
</evidence>
<evidence type="ECO:0000313" key="3">
    <source>
        <dbReference type="EMBL" id="QUN07647.1"/>
    </source>
</evidence>
<dbReference type="EMBL" id="CP073587">
    <property type="protein sequence ID" value="QUN07647.1"/>
    <property type="molecule type" value="Genomic_DNA"/>
</dbReference>
<keyword evidence="4" id="KW-1185">Reference proteome</keyword>
<keyword evidence="1" id="KW-0378">Hydrolase</keyword>
<dbReference type="Gene3D" id="3.40.50.1820">
    <property type="entry name" value="alpha/beta hydrolase"/>
    <property type="match status" value="1"/>
</dbReference>
<accession>A0ABX7YY90</accession>
<organism evidence="3 4">
    <name type="scientific">Shewanella yunxiaonensis</name>
    <dbReference type="NCBI Taxonomy" id="2829809"/>
    <lineage>
        <taxon>Bacteria</taxon>
        <taxon>Pseudomonadati</taxon>
        <taxon>Pseudomonadota</taxon>
        <taxon>Gammaproteobacteria</taxon>
        <taxon>Alteromonadales</taxon>
        <taxon>Shewanellaceae</taxon>
        <taxon>Shewanella</taxon>
    </lineage>
</organism>
<dbReference type="PANTHER" id="PTHR42776">
    <property type="entry name" value="SERINE PEPTIDASE S9 FAMILY MEMBER"/>
    <property type="match status" value="1"/>
</dbReference>
<dbReference type="SUPFAM" id="SSF53474">
    <property type="entry name" value="alpha/beta-Hydrolases"/>
    <property type="match status" value="1"/>
</dbReference>
<evidence type="ECO:0000259" key="2">
    <source>
        <dbReference type="Pfam" id="PF00326"/>
    </source>
</evidence>
<reference evidence="3 4" key="1">
    <citation type="submission" date="2021-04" db="EMBL/GenBank/DDBJ databases">
        <title>Novel species identification of genus Shewanella.</title>
        <authorList>
            <person name="Liu G."/>
        </authorList>
    </citation>
    <scope>NUCLEOTIDE SEQUENCE [LARGE SCALE GENOMIC DNA]</scope>
    <source>
        <strain evidence="3 4">FJAT-54481</strain>
    </source>
</reference>
<dbReference type="Pfam" id="PF00326">
    <property type="entry name" value="Peptidase_S9"/>
    <property type="match status" value="1"/>
</dbReference>
<dbReference type="Proteomes" id="UP000679575">
    <property type="component" value="Chromosome"/>
</dbReference>
<dbReference type="SUPFAM" id="SSF82171">
    <property type="entry name" value="DPP6 N-terminal domain-like"/>
    <property type="match status" value="1"/>
</dbReference>